<sequence length="402" mass="46995">MKSKPTFRILLWLNLAKKKDTLAPIYARVTVNGRRAEISLRRQCHPESWDDRAHRLKGRNQEATTLNNYLDAKYAKLLQCYEDLLKEDKVITAQAIKARFLGADSTFKSLQDVLDHHSTTMGDVLKPGTLKNYGATEKYLLDYLSREHKTTNIYLKNISYEFVTGFEKFLRRKKDKKGKKQLSNNGIMKHLERFKKLTNLAIKLGWLEKDPFRNYKMKFEKFDRPYLSKRELEFIENTRFTRVTLEQTKNIFLFCCYTGLSYIDVRNLTYDNIIKGVNGKEWIYCQRAKSQTSMKIPLLEKPRKIIEKYRDPMAEKLLPVYSNQKTNSYLKEIATQCKIPKKLSFHVARHTFATTVTLSNGVPIETVSKLLGHTKLSTTQIYARVVDKKIGDDMDMLQAKLM</sequence>
<dbReference type="Pfam" id="PF13102">
    <property type="entry name" value="Phage_int_SAM_5"/>
    <property type="match status" value="1"/>
</dbReference>
<keyword evidence="3" id="KW-0233">DNA recombination</keyword>
<evidence type="ECO:0000256" key="1">
    <source>
        <dbReference type="ARBA" id="ARBA00008857"/>
    </source>
</evidence>
<dbReference type="OrthoDB" id="1098628at2"/>
<organism evidence="5 6">
    <name type="scientific">Salegentibacter flavus</name>
    <dbReference type="NCBI Taxonomy" id="287099"/>
    <lineage>
        <taxon>Bacteria</taxon>
        <taxon>Pseudomonadati</taxon>
        <taxon>Bacteroidota</taxon>
        <taxon>Flavobacteriia</taxon>
        <taxon>Flavobacteriales</taxon>
        <taxon>Flavobacteriaceae</taxon>
        <taxon>Salegentibacter</taxon>
    </lineage>
</organism>
<dbReference type="GO" id="GO:0006310">
    <property type="term" value="P:DNA recombination"/>
    <property type="evidence" value="ECO:0007669"/>
    <property type="project" value="UniProtKB-KW"/>
</dbReference>
<keyword evidence="6" id="KW-1185">Reference proteome</keyword>
<dbReference type="PANTHER" id="PTHR30349:SF64">
    <property type="entry name" value="PROPHAGE INTEGRASE INTD-RELATED"/>
    <property type="match status" value="1"/>
</dbReference>
<comment type="similarity">
    <text evidence="1">Belongs to the 'phage' integrase family.</text>
</comment>
<dbReference type="EMBL" id="FOVL01000005">
    <property type="protein sequence ID" value="SFN47076.1"/>
    <property type="molecule type" value="Genomic_DNA"/>
</dbReference>
<dbReference type="GO" id="GO:0003677">
    <property type="term" value="F:DNA binding"/>
    <property type="evidence" value="ECO:0007669"/>
    <property type="project" value="UniProtKB-KW"/>
</dbReference>
<dbReference type="InterPro" id="IPR002104">
    <property type="entry name" value="Integrase_catalytic"/>
</dbReference>
<dbReference type="RefSeq" id="WP_093407231.1">
    <property type="nucleotide sequence ID" value="NZ_FOVL01000005.1"/>
</dbReference>
<reference evidence="5 6" key="1">
    <citation type="submission" date="2016-10" db="EMBL/GenBank/DDBJ databases">
        <authorList>
            <person name="de Groot N.N."/>
        </authorList>
    </citation>
    <scope>NUCLEOTIDE SEQUENCE [LARGE SCALE GENOMIC DNA]</scope>
    <source>
        <strain evidence="5 6">DSM 17794</strain>
    </source>
</reference>
<dbReference type="STRING" id="287099.SAMN05660413_01234"/>
<dbReference type="AlphaFoldDB" id="A0A1I4ZA02"/>
<evidence type="ECO:0000313" key="6">
    <source>
        <dbReference type="Proteomes" id="UP000199153"/>
    </source>
</evidence>
<dbReference type="InterPro" id="IPR011010">
    <property type="entry name" value="DNA_brk_join_enz"/>
</dbReference>
<name>A0A1I4ZA02_9FLAO</name>
<dbReference type="SUPFAM" id="SSF56349">
    <property type="entry name" value="DNA breaking-rejoining enzymes"/>
    <property type="match status" value="1"/>
</dbReference>
<dbReference type="PANTHER" id="PTHR30349">
    <property type="entry name" value="PHAGE INTEGRASE-RELATED"/>
    <property type="match status" value="1"/>
</dbReference>
<dbReference type="InterPro" id="IPR010998">
    <property type="entry name" value="Integrase_recombinase_N"/>
</dbReference>
<proteinExistence type="inferred from homology"/>
<keyword evidence="2" id="KW-0238">DNA-binding</keyword>
<dbReference type="CDD" id="cd01185">
    <property type="entry name" value="INTN1_C_like"/>
    <property type="match status" value="1"/>
</dbReference>
<evidence type="ECO:0000256" key="2">
    <source>
        <dbReference type="ARBA" id="ARBA00023125"/>
    </source>
</evidence>
<dbReference type="PROSITE" id="PS51898">
    <property type="entry name" value="TYR_RECOMBINASE"/>
    <property type="match status" value="1"/>
</dbReference>
<dbReference type="Gene3D" id="1.10.150.130">
    <property type="match status" value="1"/>
</dbReference>
<dbReference type="GO" id="GO:0015074">
    <property type="term" value="P:DNA integration"/>
    <property type="evidence" value="ECO:0007669"/>
    <property type="project" value="InterPro"/>
</dbReference>
<protein>
    <submittedName>
        <fullName evidence="5">Site-specific recombinase XerD</fullName>
    </submittedName>
</protein>
<dbReference type="InterPro" id="IPR035386">
    <property type="entry name" value="Arm-DNA-bind_5"/>
</dbReference>
<accession>A0A1I4ZA02</accession>
<dbReference type="InterPro" id="IPR050090">
    <property type="entry name" value="Tyrosine_recombinase_XerCD"/>
</dbReference>
<gene>
    <name evidence="5" type="ORF">SAMN05660413_01234</name>
</gene>
<dbReference type="InterPro" id="IPR025269">
    <property type="entry name" value="SAM-like_dom"/>
</dbReference>
<dbReference type="Proteomes" id="UP000199153">
    <property type="component" value="Unassembled WGS sequence"/>
</dbReference>
<dbReference type="Gene3D" id="1.10.443.10">
    <property type="entry name" value="Intergrase catalytic core"/>
    <property type="match status" value="1"/>
</dbReference>
<dbReference type="Pfam" id="PF00589">
    <property type="entry name" value="Phage_integrase"/>
    <property type="match status" value="1"/>
</dbReference>
<feature type="domain" description="Tyr recombinase" evidence="4">
    <location>
        <begin position="221"/>
        <end position="395"/>
    </location>
</feature>
<dbReference type="Pfam" id="PF17293">
    <property type="entry name" value="Arm-DNA-bind_5"/>
    <property type="match status" value="1"/>
</dbReference>
<dbReference type="InterPro" id="IPR013762">
    <property type="entry name" value="Integrase-like_cat_sf"/>
</dbReference>
<evidence type="ECO:0000313" key="5">
    <source>
        <dbReference type="EMBL" id="SFN47076.1"/>
    </source>
</evidence>
<evidence type="ECO:0000259" key="4">
    <source>
        <dbReference type="PROSITE" id="PS51898"/>
    </source>
</evidence>
<evidence type="ECO:0000256" key="3">
    <source>
        <dbReference type="ARBA" id="ARBA00023172"/>
    </source>
</evidence>